<dbReference type="EMBL" id="PKMF04000239">
    <property type="protein sequence ID" value="KAK7841523.1"/>
    <property type="molecule type" value="Genomic_DNA"/>
</dbReference>
<accession>A0AAW0KS78</accession>
<evidence type="ECO:0000256" key="7">
    <source>
        <dbReference type="PROSITE-ProRule" id="PRU01240"/>
    </source>
</evidence>
<dbReference type="PROSITE" id="PS51892">
    <property type="entry name" value="SUBTILASE"/>
    <property type="match status" value="1"/>
</dbReference>
<comment type="caution">
    <text evidence="7">Lacks conserved residue(s) required for the propagation of feature annotation.</text>
</comment>
<sequence>MASMNEFLSVFPSRTLQLQTTRSWNFVGLTETAKRNPTVESDVIVGVIDSGIWPESESFRDEGFGPSPKKWKGTCEGGSNFTCNKTYGVDFITISVSGEPIPFKSDAIAISSFHAMEKGVLTLQSAGNNGPIASTVSSVAPWLFSLAASSTDREIISKVVLANGKTLIFGGRKIIVCDDIQGFEEAYRAGALGVIMLNDERKDVALVFPLPASTLAIDQYGALQSFLSSTKHKCSRNRYFGSIFPDASPSGVDDDKRSVKYSILSGTSMACPHVAGAAAYLKTFHPDWSPSAIKSALMTTAWPMNATKQDEYADGEFAFGVGHINLVKAIEPGLVYEASKDDYLKMLCSLNISSFGTCPKDVRGSPKDLNYPSMQAQVEAVKSFTVEFPRTVTNVGPAVSKYEAKVVVANSEINVIVKPSTLSFKSSGEKKSFIVTVFGKGLHTSNRLSESLVWSDGTHNVRSPIVVYTNES</sequence>
<comment type="caution">
    <text evidence="10">The sequence shown here is derived from an EMBL/GenBank/DDBJ whole genome shotgun (WGS) entry which is preliminary data.</text>
</comment>
<keyword evidence="3" id="KW-0645">Protease</keyword>
<dbReference type="Pfam" id="PF17766">
    <property type="entry name" value="fn3_6"/>
    <property type="match status" value="1"/>
</dbReference>
<dbReference type="Pfam" id="PF00082">
    <property type="entry name" value="Peptidase_S8"/>
    <property type="match status" value="1"/>
</dbReference>
<feature type="domain" description="Subtilisin-like protease fibronectin type-III" evidence="9">
    <location>
        <begin position="368"/>
        <end position="467"/>
    </location>
</feature>
<evidence type="ECO:0000259" key="9">
    <source>
        <dbReference type="Pfam" id="PF17766"/>
    </source>
</evidence>
<evidence type="ECO:0000313" key="10">
    <source>
        <dbReference type="EMBL" id="KAK7841523.1"/>
    </source>
</evidence>
<keyword evidence="4" id="KW-0732">Signal</keyword>
<dbReference type="AlphaFoldDB" id="A0AAW0KS78"/>
<dbReference type="GO" id="GO:0004252">
    <property type="term" value="F:serine-type endopeptidase activity"/>
    <property type="evidence" value="ECO:0007669"/>
    <property type="project" value="InterPro"/>
</dbReference>
<comment type="similarity">
    <text evidence="2 7">Belongs to the peptidase S8 family.</text>
</comment>
<organism evidence="10 11">
    <name type="scientific">Quercus suber</name>
    <name type="common">Cork oak</name>
    <dbReference type="NCBI Taxonomy" id="58331"/>
    <lineage>
        <taxon>Eukaryota</taxon>
        <taxon>Viridiplantae</taxon>
        <taxon>Streptophyta</taxon>
        <taxon>Embryophyta</taxon>
        <taxon>Tracheophyta</taxon>
        <taxon>Spermatophyta</taxon>
        <taxon>Magnoliopsida</taxon>
        <taxon>eudicotyledons</taxon>
        <taxon>Gunneridae</taxon>
        <taxon>Pentapetalae</taxon>
        <taxon>rosids</taxon>
        <taxon>fabids</taxon>
        <taxon>Fagales</taxon>
        <taxon>Fagaceae</taxon>
        <taxon>Quercus</taxon>
    </lineage>
</organism>
<dbReference type="InterPro" id="IPR036852">
    <property type="entry name" value="Peptidase_S8/S53_dom_sf"/>
</dbReference>
<evidence type="ECO:0000259" key="8">
    <source>
        <dbReference type="Pfam" id="PF00082"/>
    </source>
</evidence>
<dbReference type="Gene3D" id="3.40.50.200">
    <property type="entry name" value="Peptidase S8/S53 domain"/>
    <property type="match status" value="2"/>
</dbReference>
<dbReference type="InterPro" id="IPR015500">
    <property type="entry name" value="Peptidase_S8_subtilisin-rel"/>
</dbReference>
<dbReference type="InterPro" id="IPR041469">
    <property type="entry name" value="Subtilisin-like_FN3"/>
</dbReference>
<evidence type="ECO:0000256" key="6">
    <source>
        <dbReference type="ARBA" id="ARBA00022825"/>
    </source>
</evidence>
<dbReference type="InterPro" id="IPR045051">
    <property type="entry name" value="SBT"/>
</dbReference>
<comment type="subcellular location">
    <subcellularLocation>
        <location evidence="1">Secreted</location>
    </subcellularLocation>
</comment>
<dbReference type="SUPFAM" id="SSF52743">
    <property type="entry name" value="Subtilisin-like"/>
    <property type="match status" value="1"/>
</dbReference>
<dbReference type="PRINTS" id="PR00723">
    <property type="entry name" value="SUBTILISIN"/>
</dbReference>
<dbReference type="InterPro" id="IPR023828">
    <property type="entry name" value="Peptidase_S8_Ser-AS"/>
</dbReference>
<dbReference type="Gene3D" id="2.60.40.2310">
    <property type="match status" value="1"/>
</dbReference>
<keyword evidence="11" id="KW-1185">Reference proteome</keyword>
<evidence type="ECO:0000256" key="1">
    <source>
        <dbReference type="ARBA" id="ARBA00004613"/>
    </source>
</evidence>
<gene>
    <name evidence="10" type="primary">SBT4.4_2</name>
    <name evidence="10" type="ORF">CFP56_015316</name>
</gene>
<evidence type="ECO:0000256" key="5">
    <source>
        <dbReference type="ARBA" id="ARBA00022801"/>
    </source>
</evidence>
<evidence type="ECO:0000256" key="3">
    <source>
        <dbReference type="ARBA" id="ARBA00022670"/>
    </source>
</evidence>
<dbReference type="GO" id="GO:0005576">
    <property type="term" value="C:extracellular region"/>
    <property type="evidence" value="ECO:0007669"/>
    <property type="project" value="UniProtKB-SubCell"/>
</dbReference>
<name>A0AAW0KS78_QUESU</name>
<dbReference type="PROSITE" id="PS00138">
    <property type="entry name" value="SUBTILASE_SER"/>
    <property type="match status" value="1"/>
</dbReference>
<feature type="domain" description="Peptidase S8/S53" evidence="8">
    <location>
        <begin position="89"/>
        <end position="320"/>
    </location>
</feature>
<evidence type="ECO:0000256" key="2">
    <source>
        <dbReference type="ARBA" id="ARBA00011073"/>
    </source>
</evidence>
<protein>
    <submittedName>
        <fullName evidence="10">Subtilisin-like protease sbt4.4</fullName>
    </submittedName>
</protein>
<dbReference type="InterPro" id="IPR000209">
    <property type="entry name" value="Peptidase_S8/S53_dom"/>
</dbReference>
<proteinExistence type="inferred from homology"/>
<dbReference type="Proteomes" id="UP000237347">
    <property type="component" value="Unassembled WGS sequence"/>
</dbReference>
<keyword evidence="6" id="KW-0720">Serine protease</keyword>
<reference evidence="10 11" key="1">
    <citation type="journal article" date="2018" name="Sci. Data">
        <title>The draft genome sequence of cork oak.</title>
        <authorList>
            <person name="Ramos A.M."/>
            <person name="Usie A."/>
            <person name="Barbosa P."/>
            <person name="Barros P.M."/>
            <person name="Capote T."/>
            <person name="Chaves I."/>
            <person name="Simoes F."/>
            <person name="Abreu I."/>
            <person name="Carrasquinho I."/>
            <person name="Faro C."/>
            <person name="Guimaraes J.B."/>
            <person name="Mendonca D."/>
            <person name="Nobrega F."/>
            <person name="Rodrigues L."/>
            <person name="Saibo N.J.M."/>
            <person name="Varela M.C."/>
            <person name="Egas C."/>
            <person name="Matos J."/>
            <person name="Miguel C.M."/>
            <person name="Oliveira M.M."/>
            <person name="Ricardo C.P."/>
            <person name="Goncalves S."/>
        </authorList>
    </citation>
    <scope>NUCLEOTIDE SEQUENCE [LARGE SCALE GENOMIC DNA]</scope>
    <source>
        <strain evidence="11">cv. HL8</strain>
    </source>
</reference>
<dbReference type="PANTHER" id="PTHR10795">
    <property type="entry name" value="PROPROTEIN CONVERTASE SUBTILISIN/KEXIN"/>
    <property type="match status" value="1"/>
</dbReference>
<dbReference type="GO" id="GO:0006508">
    <property type="term" value="P:proteolysis"/>
    <property type="evidence" value="ECO:0007669"/>
    <property type="project" value="UniProtKB-KW"/>
</dbReference>
<keyword evidence="5" id="KW-0378">Hydrolase</keyword>
<evidence type="ECO:0000313" key="11">
    <source>
        <dbReference type="Proteomes" id="UP000237347"/>
    </source>
</evidence>
<evidence type="ECO:0000256" key="4">
    <source>
        <dbReference type="ARBA" id="ARBA00022729"/>
    </source>
</evidence>